<feature type="region of interest" description="Disordered" evidence="1">
    <location>
        <begin position="136"/>
        <end position="190"/>
    </location>
</feature>
<keyword evidence="3" id="KW-1185">Reference proteome</keyword>
<protein>
    <submittedName>
        <fullName evidence="2">Uncharacterized protein</fullName>
    </submittedName>
</protein>
<name>A0A518B010_9BACT</name>
<accession>A0A518B010</accession>
<proteinExistence type="predicted"/>
<feature type="compositionally biased region" description="Basic residues" evidence="1">
    <location>
        <begin position="172"/>
        <end position="181"/>
    </location>
</feature>
<dbReference type="AlphaFoldDB" id="A0A518B010"/>
<evidence type="ECO:0000313" key="3">
    <source>
        <dbReference type="Proteomes" id="UP000317093"/>
    </source>
</evidence>
<organism evidence="2 3">
    <name type="scientific">Kolteria novifilia</name>
    <dbReference type="NCBI Taxonomy" id="2527975"/>
    <lineage>
        <taxon>Bacteria</taxon>
        <taxon>Pseudomonadati</taxon>
        <taxon>Planctomycetota</taxon>
        <taxon>Planctomycetia</taxon>
        <taxon>Kolteriales</taxon>
        <taxon>Kolteriaceae</taxon>
        <taxon>Kolteria</taxon>
    </lineage>
</organism>
<feature type="region of interest" description="Disordered" evidence="1">
    <location>
        <begin position="370"/>
        <end position="454"/>
    </location>
</feature>
<gene>
    <name evidence="2" type="ORF">Pan216_11580</name>
</gene>
<dbReference type="EMBL" id="CP036279">
    <property type="protein sequence ID" value="QDU60319.1"/>
    <property type="molecule type" value="Genomic_DNA"/>
</dbReference>
<dbReference type="RefSeq" id="WP_145255979.1">
    <property type="nucleotide sequence ID" value="NZ_CP036279.1"/>
</dbReference>
<evidence type="ECO:0000313" key="2">
    <source>
        <dbReference type="EMBL" id="QDU60319.1"/>
    </source>
</evidence>
<dbReference type="Proteomes" id="UP000317093">
    <property type="component" value="Chromosome"/>
</dbReference>
<evidence type="ECO:0000256" key="1">
    <source>
        <dbReference type="SAM" id="MobiDB-lite"/>
    </source>
</evidence>
<feature type="region of interest" description="Disordered" evidence="1">
    <location>
        <begin position="564"/>
        <end position="583"/>
    </location>
</feature>
<reference evidence="2 3" key="1">
    <citation type="submission" date="2019-02" db="EMBL/GenBank/DDBJ databases">
        <title>Deep-cultivation of Planctomycetes and their phenomic and genomic characterization uncovers novel biology.</title>
        <authorList>
            <person name="Wiegand S."/>
            <person name="Jogler M."/>
            <person name="Boedeker C."/>
            <person name="Pinto D."/>
            <person name="Vollmers J."/>
            <person name="Rivas-Marin E."/>
            <person name="Kohn T."/>
            <person name="Peeters S.H."/>
            <person name="Heuer A."/>
            <person name="Rast P."/>
            <person name="Oberbeckmann S."/>
            <person name="Bunk B."/>
            <person name="Jeske O."/>
            <person name="Meyerdierks A."/>
            <person name="Storesund J.E."/>
            <person name="Kallscheuer N."/>
            <person name="Luecker S."/>
            <person name="Lage O.M."/>
            <person name="Pohl T."/>
            <person name="Merkel B.J."/>
            <person name="Hornburger P."/>
            <person name="Mueller R.-W."/>
            <person name="Bruemmer F."/>
            <person name="Labrenz M."/>
            <person name="Spormann A.M."/>
            <person name="Op den Camp H."/>
            <person name="Overmann J."/>
            <person name="Amann R."/>
            <person name="Jetten M.S.M."/>
            <person name="Mascher T."/>
            <person name="Medema M.H."/>
            <person name="Devos D.P."/>
            <person name="Kaster A.-K."/>
            <person name="Ovreas L."/>
            <person name="Rohde M."/>
            <person name="Galperin M.Y."/>
            <person name="Jogler C."/>
        </authorList>
    </citation>
    <scope>NUCLEOTIDE SEQUENCE [LARGE SCALE GENOMIC DNA]</scope>
    <source>
        <strain evidence="2 3">Pan216</strain>
    </source>
</reference>
<feature type="compositionally biased region" description="Basic residues" evidence="1">
    <location>
        <begin position="570"/>
        <end position="583"/>
    </location>
</feature>
<sequence>MPPAPTASSKRLPPELIEALRALESLGGRETVSADELYHADFIKRRTNGFNSLDDWLAASPVAVRERAVADLSPEERAQWEGFVAESTRFVGWDEMRFEAVRDRARRRNDDVLGSLPSKTRDQIWVRSSGTPTFAGAHRLVVDAEPDERADAPGGRRRRPRMGRHDGESARATRRRQRHQRLGQAPGREAAERLSDELVFEVSTLARDIGYMAEDPARYHLEASKGAIAGAAEVANAFSFGVSGGEQRQELWSQTHLEGSVSQSISVGSAQGAREAAITAASAGTAQLAAKGVTAAKVATPFLNAYEAYGAYESGQVSVEQFSEGNYLEGSVAAVETIFAGIGLVESASEAAKSVRKAAQSGHEFLLETARENVRSPSLGMGAGGFGGGGKKKPKVSPKKRTKKKAKGSEKPERFPIIKKPSKKKAKKKKKKKSATRDPGGRPGTKKHPGTWIEEKGQEYFIPDHPEKYGLKPGDRVPYTGKEADFSQWAIDEFEVPGMDGGSGDRNKAFGVMLKRELNNGGGRFKTIGDVQAWARKNDYRVHHVPRSSRIQILPRIVHELPHRGGASYLKRRNRKKARKRKR</sequence>
<dbReference type="KEGG" id="knv:Pan216_11580"/>
<feature type="compositionally biased region" description="Basic residues" evidence="1">
    <location>
        <begin position="420"/>
        <end position="434"/>
    </location>
</feature>
<feature type="compositionally biased region" description="Basic residues" evidence="1">
    <location>
        <begin position="390"/>
        <end position="406"/>
    </location>
</feature>
<feature type="compositionally biased region" description="Basic and acidic residues" evidence="1">
    <location>
        <begin position="407"/>
        <end position="416"/>
    </location>
</feature>